<proteinExistence type="predicted"/>
<name>L1LAZ4_THEEQ</name>
<dbReference type="STRING" id="1537102.L1LAZ4"/>
<accession>L1LAZ4</accession>
<dbReference type="PANTHER" id="PTHR24023:SF1082">
    <property type="entry name" value="COLLAGEN TRIPLE HELIX REPEAT"/>
    <property type="match status" value="1"/>
</dbReference>
<feature type="compositionally biased region" description="Acidic residues" evidence="1">
    <location>
        <begin position="483"/>
        <end position="497"/>
    </location>
</feature>
<organism evidence="2 3">
    <name type="scientific">Theileria equi strain WA</name>
    <dbReference type="NCBI Taxonomy" id="1537102"/>
    <lineage>
        <taxon>Eukaryota</taxon>
        <taxon>Sar</taxon>
        <taxon>Alveolata</taxon>
        <taxon>Apicomplexa</taxon>
        <taxon>Aconoidasida</taxon>
        <taxon>Piroplasmida</taxon>
        <taxon>Theileriidae</taxon>
        <taxon>Theileria</taxon>
    </lineage>
</organism>
<dbReference type="InterPro" id="IPR050149">
    <property type="entry name" value="Collagen_superfamily"/>
</dbReference>
<dbReference type="GO" id="GO:0031012">
    <property type="term" value="C:extracellular matrix"/>
    <property type="evidence" value="ECO:0007669"/>
    <property type="project" value="TreeGrafter"/>
</dbReference>
<feature type="compositionally biased region" description="Basic and acidic residues" evidence="1">
    <location>
        <begin position="662"/>
        <end position="672"/>
    </location>
</feature>
<feature type="region of interest" description="Disordered" evidence="1">
    <location>
        <begin position="662"/>
        <end position="720"/>
    </location>
</feature>
<dbReference type="GO" id="GO:0005615">
    <property type="term" value="C:extracellular space"/>
    <property type="evidence" value="ECO:0007669"/>
    <property type="project" value="TreeGrafter"/>
</dbReference>
<gene>
    <name evidence="2" type="ORF">BEWA_049060</name>
</gene>
<dbReference type="VEuPathDB" id="PiroplasmaDB:BEWA_049060"/>
<dbReference type="PANTHER" id="PTHR24023">
    <property type="entry name" value="COLLAGEN ALPHA"/>
    <property type="match status" value="1"/>
</dbReference>
<dbReference type="OrthoDB" id="9889709at2759"/>
<feature type="compositionally biased region" description="Basic and acidic residues" evidence="1">
    <location>
        <begin position="578"/>
        <end position="587"/>
    </location>
</feature>
<feature type="compositionally biased region" description="Basic and acidic residues" evidence="1">
    <location>
        <begin position="512"/>
        <end position="525"/>
    </location>
</feature>
<dbReference type="KEGG" id="beq:BEWA_049060"/>
<dbReference type="eggNOG" id="KOG1366">
    <property type="taxonomic scope" value="Eukaryota"/>
</dbReference>
<dbReference type="AlphaFoldDB" id="L1LAZ4"/>
<dbReference type="GeneID" id="15804021"/>
<dbReference type="InterPro" id="IPR008160">
    <property type="entry name" value="Collagen"/>
</dbReference>
<feature type="compositionally biased region" description="Acidic residues" evidence="1">
    <location>
        <begin position="692"/>
        <end position="701"/>
    </location>
</feature>
<feature type="region of interest" description="Disordered" evidence="1">
    <location>
        <begin position="464"/>
        <end position="599"/>
    </location>
</feature>
<dbReference type="Proteomes" id="UP000031512">
    <property type="component" value="Unassembled WGS sequence"/>
</dbReference>
<dbReference type="Pfam" id="PF01391">
    <property type="entry name" value="Collagen"/>
    <property type="match status" value="1"/>
</dbReference>
<evidence type="ECO:0000313" key="3">
    <source>
        <dbReference type="Proteomes" id="UP000031512"/>
    </source>
</evidence>
<dbReference type="RefSeq" id="XP_004831891.1">
    <property type="nucleotide sequence ID" value="XM_004831834.1"/>
</dbReference>
<protein>
    <submittedName>
        <fullName evidence="2">Uncharacterized protein</fullName>
    </submittedName>
</protein>
<comment type="caution">
    <text evidence="2">The sequence shown here is derived from an EMBL/GenBank/DDBJ whole genome shotgun (WGS) entry which is preliminary data.</text>
</comment>
<feature type="compositionally biased region" description="Polar residues" evidence="1">
    <location>
        <begin position="702"/>
        <end position="718"/>
    </location>
</feature>
<sequence>MSTGELTLNVQCSGPTCNCGSSILGITAKKETNLPSVTGFVAYTHEIKGGDSLEGEYNISDVTKVSVYYWDEDDGKSDAKPLILEVVKSKKIKDESEYYYRHDTGEPELGNESETVWKYHGSSGGTSLQALLDDRNLGRNNVFPIDLDQPEKNLEIDSDRSKNKGIKSGGPPTPLAGSDYIVTTYKISDQTLKLSRVEYNKNKIKEIPIPDDALDGIRLYSSLEISKVPVMIELAGANGGDSTFYATKDTDGRNWQPVNGTANRFYNGKEIGNQTPKEALTNKLDEVICTYHKAVTMDISYNNSTSHANSKNYCCSGNHNKAFVESKTASCTIHKNSTPITAYKHSINGPNLKLAGIKFYLNNDSSKQNRKRVTSRNINLPANGQVDVYVFYCKDNPVLFYVDRGSSGSPGWYRKQKKKSGYDSKWKRTNQLNSINLSNFGSLTCGQWRKLKKYLEERGCKGLQDCPESLGRTEEPGEQVLDNADEQSSEEEEEDSKGEDNALVRPTGVVGKADEKQQKSLKASEKFGATGRPGPSGPQGKPGPAGKKGDTGDAGPKGPDGRAGDRASLTGPTGPSGDKGDDGEPGREVLTNRAESENSSWVTSLTSTVGNFYGKAVYPLRSVIDGGIGLGITTTAPLLAYGLAIAAHAITEVLPGDTIKDENAEASTHKPTTDGQTATRGPPSDSESTEGNPEDSGDEGETVSTTSDTAPDTPQTASLGFIPASMAGSAGSGATFFAELPDGWVRCGKGLRFDVPLTPRSEKPKGAYLDFTTREVISGSRLHKTLMNLDRNAAREATSRVVAIKATKPQPFRKNVPKHQLEKSENRKAVDQNVEAAKQSVLLHVEGLIRYVFPQITSCISTCRKYRQLAVDAVEAARSEREKCIEECKAAYSTAYGACIKYESDLKMAVKVS</sequence>
<dbReference type="EMBL" id="ACOU01000007">
    <property type="protein sequence ID" value="EKX72439.1"/>
    <property type="molecule type" value="Genomic_DNA"/>
</dbReference>
<evidence type="ECO:0000256" key="1">
    <source>
        <dbReference type="SAM" id="MobiDB-lite"/>
    </source>
</evidence>
<keyword evidence="3" id="KW-1185">Reference proteome</keyword>
<feature type="compositionally biased region" description="Polar residues" evidence="1">
    <location>
        <begin position="673"/>
        <end position="691"/>
    </location>
</feature>
<evidence type="ECO:0000313" key="2">
    <source>
        <dbReference type="EMBL" id="EKX72439.1"/>
    </source>
</evidence>
<reference evidence="2 3" key="1">
    <citation type="journal article" date="2012" name="BMC Genomics">
        <title>Comparative genomic analysis and phylogenetic position of Theileria equi.</title>
        <authorList>
            <person name="Kappmeyer L.S."/>
            <person name="Thiagarajan M."/>
            <person name="Herndon D.R."/>
            <person name="Ramsay J.D."/>
            <person name="Caler E."/>
            <person name="Djikeng A."/>
            <person name="Gillespie J.J."/>
            <person name="Lau A.O."/>
            <person name="Roalson E.H."/>
            <person name="Silva J.C."/>
            <person name="Silva M.G."/>
            <person name="Suarez C.E."/>
            <person name="Ueti M.W."/>
            <person name="Nene V.M."/>
            <person name="Mealey R.H."/>
            <person name="Knowles D.P."/>
            <person name="Brayton K.A."/>
        </authorList>
    </citation>
    <scope>NUCLEOTIDE SEQUENCE [LARGE SCALE GENOMIC DNA]</scope>
    <source>
        <strain evidence="2 3">WA</strain>
    </source>
</reference>